<evidence type="ECO:0000256" key="3">
    <source>
        <dbReference type="ARBA" id="ARBA00022679"/>
    </source>
</evidence>
<dbReference type="GO" id="GO:0016020">
    <property type="term" value="C:membrane"/>
    <property type="evidence" value="ECO:0007669"/>
    <property type="project" value="UniProtKB-SubCell"/>
</dbReference>
<evidence type="ECO:0000313" key="10">
    <source>
        <dbReference type="Proteomes" id="UP000757900"/>
    </source>
</evidence>
<dbReference type="InterPro" id="IPR017475">
    <property type="entry name" value="EPS_sugar_tfrase"/>
</dbReference>
<dbReference type="Pfam" id="PF02397">
    <property type="entry name" value="Bac_transf"/>
    <property type="match status" value="1"/>
</dbReference>
<organism evidence="9 10">
    <name type="scientific">Abiotrophia defectiva</name>
    <name type="common">Streptococcus defectivus</name>
    <dbReference type="NCBI Taxonomy" id="46125"/>
    <lineage>
        <taxon>Bacteria</taxon>
        <taxon>Bacillati</taxon>
        <taxon>Bacillota</taxon>
        <taxon>Bacilli</taxon>
        <taxon>Lactobacillales</taxon>
        <taxon>Aerococcaceae</taxon>
        <taxon>Abiotrophia</taxon>
    </lineage>
</organism>
<dbReference type="Proteomes" id="UP000757900">
    <property type="component" value="Unassembled WGS sequence"/>
</dbReference>
<evidence type="ECO:0000313" key="9">
    <source>
        <dbReference type="EMBL" id="MBF0934340.1"/>
    </source>
</evidence>
<keyword evidence="3 9" id="KW-0808">Transferase</keyword>
<comment type="subcellular location">
    <subcellularLocation>
        <location evidence="1">Membrane</location>
        <topology evidence="1">Multi-pass membrane protein</topology>
    </subcellularLocation>
</comment>
<dbReference type="InterPro" id="IPR003362">
    <property type="entry name" value="Bact_transf"/>
</dbReference>
<evidence type="ECO:0000256" key="4">
    <source>
        <dbReference type="ARBA" id="ARBA00022692"/>
    </source>
</evidence>
<feature type="transmembrane region" description="Helical" evidence="7">
    <location>
        <begin position="278"/>
        <end position="299"/>
    </location>
</feature>
<feature type="domain" description="Bacterial sugar transferase" evidence="8">
    <location>
        <begin position="273"/>
        <end position="461"/>
    </location>
</feature>
<evidence type="ECO:0000259" key="8">
    <source>
        <dbReference type="Pfam" id="PF02397"/>
    </source>
</evidence>
<feature type="transmembrane region" description="Helical" evidence="7">
    <location>
        <begin position="12"/>
        <end position="31"/>
    </location>
</feature>
<evidence type="ECO:0000256" key="2">
    <source>
        <dbReference type="ARBA" id="ARBA00006464"/>
    </source>
</evidence>
<dbReference type="RefSeq" id="WP_303822977.1">
    <property type="nucleotide sequence ID" value="NZ_CAMIKC010000001.1"/>
</dbReference>
<sequence length="467" mass="53822">MTTKDRDLKKFLICMVDLMGVILVGLLLTTSRSPRLHMDMDDVNTLLLIHIAAFYVSNQFNSLFDRGYLEQLKSVIIYSIYFLVGITMMVFMSKNHFYIARTASLVFVTLNGILVYAVHSSIKYYYQHLYPTLKYSRKVLLVTTSDRLERIAARFEASRAWGGQICAIALLDKPQELALPKIFQDKLILSVDELEPYATQNVVDEVFLNLSRDFDEQIADYLLLFQSMGIVVSLNISAFEIPLNSDRRVRKLGKYSVLTFSTKFYDYKWMTIKRAIDILGALVGLVITFLVGLILVPLIKLESKGPAIFAQNRVGRNGRVFKFYKFRSMYADAEERKKELEQYNQMKGLMFKLEDDPRITKIGRFIRRTSLDELPQFYNVLIGDMSLIGTRPPTESEFKAYSAGHKKRLKLRPGITGLWQVSGRSDITDFEEVVQLDAEYIDNWSLWLDFKILLKTVRIVLLGKGAR</sequence>
<evidence type="ECO:0000256" key="5">
    <source>
        <dbReference type="ARBA" id="ARBA00022989"/>
    </source>
</evidence>
<comment type="caution">
    <text evidence="9">The sequence shown here is derived from an EMBL/GenBank/DDBJ whole genome shotgun (WGS) entry which is preliminary data.</text>
</comment>
<dbReference type="PANTHER" id="PTHR30576:SF10">
    <property type="entry name" value="SLL5057 PROTEIN"/>
    <property type="match status" value="1"/>
</dbReference>
<comment type="similarity">
    <text evidence="2">Belongs to the bacterial sugar transferase family.</text>
</comment>
<accession>A0A929QT10</accession>
<evidence type="ECO:0000256" key="1">
    <source>
        <dbReference type="ARBA" id="ARBA00004141"/>
    </source>
</evidence>
<gene>
    <name evidence="9" type="ORF">HXK00_01695</name>
</gene>
<dbReference type="GO" id="GO:0016780">
    <property type="term" value="F:phosphotransferase activity, for other substituted phosphate groups"/>
    <property type="evidence" value="ECO:0007669"/>
    <property type="project" value="TreeGrafter"/>
</dbReference>
<evidence type="ECO:0000256" key="7">
    <source>
        <dbReference type="SAM" id="Phobius"/>
    </source>
</evidence>
<evidence type="ECO:0000256" key="6">
    <source>
        <dbReference type="ARBA" id="ARBA00023136"/>
    </source>
</evidence>
<feature type="transmembrane region" description="Helical" evidence="7">
    <location>
        <begin position="98"/>
        <end position="118"/>
    </location>
</feature>
<reference evidence="9" key="1">
    <citation type="submission" date="2020-04" db="EMBL/GenBank/DDBJ databases">
        <title>Deep metagenomics examines the oral microbiome during advanced dental caries in children, revealing novel taxa and co-occurrences with host molecules.</title>
        <authorList>
            <person name="Baker J.L."/>
            <person name="Morton J.T."/>
            <person name="Dinis M."/>
            <person name="Alvarez R."/>
            <person name="Tran N.C."/>
            <person name="Knight R."/>
            <person name="Edlund A."/>
        </authorList>
    </citation>
    <scope>NUCLEOTIDE SEQUENCE</scope>
    <source>
        <strain evidence="9">JCVI_23_bin.16</strain>
    </source>
</reference>
<keyword evidence="6 7" id="KW-0472">Membrane</keyword>
<keyword evidence="4 7" id="KW-0812">Transmembrane</keyword>
<feature type="transmembrane region" description="Helical" evidence="7">
    <location>
        <begin position="75"/>
        <end position="92"/>
    </location>
</feature>
<feature type="transmembrane region" description="Helical" evidence="7">
    <location>
        <begin position="43"/>
        <end position="63"/>
    </location>
</feature>
<proteinExistence type="inferred from homology"/>
<keyword evidence="5 7" id="KW-1133">Transmembrane helix</keyword>
<dbReference type="PANTHER" id="PTHR30576">
    <property type="entry name" value="COLANIC BIOSYNTHESIS UDP-GLUCOSE LIPID CARRIER TRANSFERASE"/>
    <property type="match status" value="1"/>
</dbReference>
<dbReference type="NCBIfam" id="TIGR03025">
    <property type="entry name" value="EPS_sugtrans"/>
    <property type="match status" value="1"/>
</dbReference>
<dbReference type="EMBL" id="JABZFV010000014">
    <property type="protein sequence ID" value="MBF0934340.1"/>
    <property type="molecule type" value="Genomic_DNA"/>
</dbReference>
<name>A0A929QT10_ABIDE</name>
<protein>
    <submittedName>
        <fullName evidence="9">Sugar transferase</fullName>
    </submittedName>
</protein>
<dbReference type="AlphaFoldDB" id="A0A929QT10"/>